<gene>
    <name evidence="1" type="ORF">HJ588_07920</name>
</gene>
<organism evidence="1 2">
    <name type="scientific">Flexivirga aerilata</name>
    <dbReference type="NCBI Taxonomy" id="1656889"/>
    <lineage>
        <taxon>Bacteria</taxon>
        <taxon>Bacillati</taxon>
        <taxon>Actinomycetota</taxon>
        <taxon>Actinomycetes</taxon>
        <taxon>Micrococcales</taxon>
        <taxon>Dermacoccaceae</taxon>
        <taxon>Flexivirga</taxon>
    </lineage>
</organism>
<sequence length="142" mass="15058">MTTGDPRVRMADLSDGELSVTDVLGAVSDPGAGGIGLFVGQVRRQDHAKAVELLDYSAHPSAIDELRKVGEEVLTDDITALAAVHRIGRLRVGDLAVVVAVSAPHRGPALSVCTAMIDTLKARVPIWKHQVFLDGSDEWVGL</sequence>
<comment type="caution">
    <text evidence="1">The sequence shown here is derived from an EMBL/GenBank/DDBJ whole genome shotgun (WGS) entry which is preliminary data.</text>
</comment>
<dbReference type="GO" id="GO:0006777">
    <property type="term" value="P:Mo-molybdopterin cofactor biosynthetic process"/>
    <property type="evidence" value="ECO:0007669"/>
    <property type="project" value="InterPro"/>
</dbReference>
<accession>A0A849ALE0</accession>
<dbReference type="Pfam" id="PF02391">
    <property type="entry name" value="MoaE"/>
    <property type="match status" value="1"/>
</dbReference>
<dbReference type="Proteomes" id="UP000557772">
    <property type="component" value="Unassembled WGS sequence"/>
</dbReference>
<reference evidence="1 2" key="1">
    <citation type="submission" date="2020-05" db="EMBL/GenBank/DDBJ databases">
        <title>Flexivirga sp. ID2601S isolated from air conditioner.</title>
        <authorList>
            <person name="Kim D.H."/>
        </authorList>
    </citation>
    <scope>NUCLEOTIDE SEQUENCE [LARGE SCALE GENOMIC DNA]</scope>
    <source>
        <strain evidence="1 2">ID2601S</strain>
    </source>
</reference>
<name>A0A849ALE0_9MICO</name>
<dbReference type="RefSeq" id="WP_171153740.1">
    <property type="nucleotide sequence ID" value="NZ_JABENB010000001.1"/>
</dbReference>
<dbReference type="CDD" id="cd00756">
    <property type="entry name" value="MoaE"/>
    <property type="match status" value="1"/>
</dbReference>
<dbReference type="InterPro" id="IPR036563">
    <property type="entry name" value="MoaE_sf"/>
</dbReference>
<evidence type="ECO:0000313" key="1">
    <source>
        <dbReference type="EMBL" id="NNG39200.1"/>
    </source>
</evidence>
<evidence type="ECO:0000313" key="2">
    <source>
        <dbReference type="Proteomes" id="UP000557772"/>
    </source>
</evidence>
<dbReference type="SUPFAM" id="SSF54690">
    <property type="entry name" value="Molybdopterin synthase subunit MoaE"/>
    <property type="match status" value="1"/>
</dbReference>
<dbReference type="AlphaFoldDB" id="A0A849ALE0"/>
<dbReference type="Gene3D" id="3.90.1170.40">
    <property type="entry name" value="Molybdopterin biosynthesis MoaE subunit"/>
    <property type="match status" value="1"/>
</dbReference>
<keyword evidence="2" id="KW-1185">Reference proteome</keyword>
<proteinExistence type="predicted"/>
<dbReference type="PANTHER" id="PTHR23404">
    <property type="entry name" value="MOLYBDOPTERIN SYNTHASE RELATED"/>
    <property type="match status" value="1"/>
</dbReference>
<protein>
    <submittedName>
        <fullName evidence="1">Molybdenum cofactor biosynthesis protein MoaE</fullName>
    </submittedName>
</protein>
<dbReference type="InterPro" id="IPR003448">
    <property type="entry name" value="Mopterin_biosynth_MoaE"/>
</dbReference>
<dbReference type="EMBL" id="JABENB010000001">
    <property type="protein sequence ID" value="NNG39200.1"/>
    <property type="molecule type" value="Genomic_DNA"/>
</dbReference>